<evidence type="ECO:0000256" key="1">
    <source>
        <dbReference type="ARBA" id="ARBA00004571"/>
    </source>
</evidence>
<evidence type="ECO:0000256" key="4">
    <source>
        <dbReference type="ARBA" id="ARBA00022692"/>
    </source>
</evidence>
<keyword evidence="2 8" id="KW-0813">Transport</keyword>
<evidence type="ECO:0000256" key="10">
    <source>
        <dbReference type="SAM" id="MobiDB-lite"/>
    </source>
</evidence>
<dbReference type="InterPro" id="IPR012910">
    <property type="entry name" value="Plug_dom"/>
</dbReference>
<evidence type="ECO:0000256" key="8">
    <source>
        <dbReference type="PROSITE-ProRule" id="PRU01360"/>
    </source>
</evidence>
<dbReference type="GO" id="GO:0009279">
    <property type="term" value="C:cell outer membrane"/>
    <property type="evidence" value="ECO:0007669"/>
    <property type="project" value="UniProtKB-SubCell"/>
</dbReference>
<feature type="region of interest" description="Disordered" evidence="10">
    <location>
        <begin position="716"/>
        <end position="735"/>
    </location>
</feature>
<dbReference type="PANTHER" id="PTHR47234">
    <property type="match status" value="1"/>
</dbReference>
<feature type="signal peptide" evidence="11">
    <location>
        <begin position="1"/>
        <end position="25"/>
    </location>
</feature>
<comment type="similarity">
    <text evidence="8 9">Belongs to the TonB-dependent receptor family.</text>
</comment>
<gene>
    <name evidence="14" type="ORF">HHO47_12155</name>
</gene>
<keyword evidence="3 8" id="KW-1134">Transmembrane beta strand</keyword>
<dbReference type="InterPro" id="IPR000531">
    <property type="entry name" value="Beta-barrel_TonB"/>
</dbReference>
<name>A0A7Y0DTV7_9GAMM</name>
<evidence type="ECO:0000313" key="15">
    <source>
        <dbReference type="Proteomes" id="UP000570493"/>
    </source>
</evidence>
<dbReference type="InterPro" id="IPR037066">
    <property type="entry name" value="Plug_dom_sf"/>
</dbReference>
<feature type="chain" id="PRO_5030854169" evidence="11">
    <location>
        <begin position="26"/>
        <end position="1008"/>
    </location>
</feature>
<dbReference type="Gene3D" id="2.170.130.10">
    <property type="entry name" value="TonB-dependent receptor, plug domain"/>
    <property type="match status" value="1"/>
</dbReference>
<keyword evidence="5 9" id="KW-0798">TonB box</keyword>
<organism evidence="14 15">
    <name type="scientific">Pseudoalteromonas arctica</name>
    <dbReference type="NCBI Taxonomy" id="394751"/>
    <lineage>
        <taxon>Bacteria</taxon>
        <taxon>Pseudomonadati</taxon>
        <taxon>Pseudomonadota</taxon>
        <taxon>Gammaproteobacteria</taxon>
        <taxon>Alteromonadales</taxon>
        <taxon>Pseudoalteromonadaceae</taxon>
        <taxon>Pseudoalteromonas</taxon>
    </lineage>
</organism>
<evidence type="ECO:0000259" key="12">
    <source>
        <dbReference type="Pfam" id="PF00593"/>
    </source>
</evidence>
<dbReference type="AlphaFoldDB" id="A0A7Y0DTV7"/>
<reference evidence="14" key="1">
    <citation type="submission" date="2020-04" db="EMBL/GenBank/DDBJ databases">
        <title>Genome Sequencing for Pseudoaltermonas arctica.</title>
        <authorList>
            <person name="Elkins N.S."/>
        </authorList>
    </citation>
    <scope>NUCLEOTIDE SEQUENCE [LARGE SCALE GENOMIC DNA]</scope>
    <source>
        <strain evidence="14">NEC-BIFX-2020_0012</strain>
    </source>
</reference>
<accession>A0A7Y0DTV7</accession>
<dbReference type="Pfam" id="PF07715">
    <property type="entry name" value="Plug"/>
    <property type="match status" value="1"/>
</dbReference>
<keyword evidence="7 8" id="KW-0998">Cell outer membrane</keyword>
<keyword evidence="6 8" id="KW-0472">Membrane</keyword>
<evidence type="ECO:0000256" key="9">
    <source>
        <dbReference type="RuleBase" id="RU003357"/>
    </source>
</evidence>
<evidence type="ECO:0000313" key="14">
    <source>
        <dbReference type="EMBL" id="NMM41547.1"/>
    </source>
</evidence>
<sequence length="1008" mass="111351">MSSILTKKCALTLAITASFSGQLIANDKQIERQLTPNKTTIKEGKQEAPEKIVVTGSRLKRDSFSVATPLVTMDRTAIQDTGLGNLSDVLVDNMPALSQSIGNNTSQSSISGTGLSTVQLRDLGANRTLTLIDGRRVVSNSYGGNYVSLNTIPSGMVERVEIISGGASATYGADAVAGVVNIITQSKKEGFDFQARGGQTTDGGGKEFTLDLNYGDSFANNKGYVFFSANWDRDFGISYYDRDRAKIEAAHSYNNTLMCNQMMTASGSKCMRDITQADWVSKSDGTLGGVFLENNNNDTQFWYDGQTLRDDWKGNEEIYGINSNQYVMLDVPSDNLSTAVKIDFDISDDIMSYFQLQYSKSGSFNSKSPEDEYEGAFVPRYDAVTGDPIADIAPGYIPINNPYVPQQILDANPYKDRIYWDRRFGEVGNISTDNDRTTIRTWAGLQGTMFNHQWDWDVSAGYGQFKQHQIRNNELNVIKLNQALQAEKLADGTIQCIDEAARAAGCVPINLFGEGSITPDMADWIRSNPIIDTKIQQYTVMGYITGDLFELPAGSVSAVFGGEYRKDSQSLDTSEDMKVGGITFNVVPSFYGEVEVYEAFAELAIPLLKDAPLAKGLSAETSLRLANYSMENVNTVASYKLGLLWQPVDGYMVRANYARAQRAPTITELMSPPRGDFDSYDDICDGLTATSTKPGHDNCRLEPTLAKQLAEDPNFKFDSEDNNYSPGTGNPNLKEETADTYTFGVTLSPEFFRGFNLAIDYYDIAIIDAIDEISNENIMNECYDSEAAWGSNNEFCNDITRNNEGNIIKILQREYNLDELTARGYDVVATYDFDIGSYGDVSLKLDYNHVIENSQTYEGLDGNNVVTHYAGYGRSKDKAAMSIAWSLDDLRIRWRTNFLGSFKADQQDEKDYLKAVLENNENCATASADCITNPEPLAYQDYGSYIKHSLSASYTMALTSNSDLRVFAGINNIFDNKGAFYPSGNGNYYSGYGGGTGRYMYLGAQYSF</sequence>
<comment type="subcellular location">
    <subcellularLocation>
        <location evidence="1 8">Cell outer membrane</location>
        <topology evidence="1 8">Multi-pass membrane protein</topology>
    </subcellularLocation>
</comment>
<proteinExistence type="inferred from homology"/>
<feature type="domain" description="TonB-dependent receptor-like beta-barrel" evidence="12">
    <location>
        <begin position="412"/>
        <end position="973"/>
    </location>
</feature>
<dbReference type="Gene3D" id="2.40.170.20">
    <property type="entry name" value="TonB-dependent receptor, beta-barrel domain"/>
    <property type="match status" value="1"/>
</dbReference>
<keyword evidence="15" id="KW-1185">Reference proteome</keyword>
<evidence type="ECO:0000256" key="6">
    <source>
        <dbReference type="ARBA" id="ARBA00023136"/>
    </source>
</evidence>
<evidence type="ECO:0000259" key="13">
    <source>
        <dbReference type="Pfam" id="PF07715"/>
    </source>
</evidence>
<protein>
    <submittedName>
        <fullName evidence="14">TonB-dependent receptor</fullName>
    </submittedName>
</protein>
<evidence type="ECO:0000256" key="2">
    <source>
        <dbReference type="ARBA" id="ARBA00022448"/>
    </source>
</evidence>
<evidence type="ECO:0000256" key="3">
    <source>
        <dbReference type="ARBA" id="ARBA00022452"/>
    </source>
</evidence>
<dbReference type="PROSITE" id="PS52016">
    <property type="entry name" value="TONB_DEPENDENT_REC_3"/>
    <property type="match status" value="1"/>
</dbReference>
<feature type="compositionally biased region" description="Polar residues" evidence="10">
    <location>
        <begin position="722"/>
        <end position="731"/>
    </location>
</feature>
<evidence type="ECO:0000256" key="11">
    <source>
        <dbReference type="SAM" id="SignalP"/>
    </source>
</evidence>
<evidence type="ECO:0000256" key="5">
    <source>
        <dbReference type="ARBA" id="ARBA00023077"/>
    </source>
</evidence>
<keyword evidence="14" id="KW-0675">Receptor</keyword>
<dbReference type="SUPFAM" id="SSF56935">
    <property type="entry name" value="Porins"/>
    <property type="match status" value="1"/>
</dbReference>
<keyword evidence="11" id="KW-0732">Signal</keyword>
<dbReference type="EMBL" id="JABBMT010000018">
    <property type="protein sequence ID" value="NMM41547.1"/>
    <property type="molecule type" value="Genomic_DNA"/>
</dbReference>
<dbReference type="InterPro" id="IPR036942">
    <property type="entry name" value="Beta-barrel_TonB_sf"/>
</dbReference>
<dbReference type="InterPro" id="IPR039426">
    <property type="entry name" value="TonB-dep_rcpt-like"/>
</dbReference>
<feature type="domain" description="TonB-dependent receptor plug" evidence="13">
    <location>
        <begin position="67"/>
        <end position="179"/>
    </location>
</feature>
<dbReference type="Pfam" id="PF00593">
    <property type="entry name" value="TonB_dep_Rec_b-barrel"/>
    <property type="match status" value="1"/>
</dbReference>
<evidence type="ECO:0000256" key="7">
    <source>
        <dbReference type="ARBA" id="ARBA00023237"/>
    </source>
</evidence>
<dbReference type="PANTHER" id="PTHR47234:SF2">
    <property type="entry name" value="TONB-DEPENDENT RECEPTOR"/>
    <property type="match status" value="1"/>
</dbReference>
<dbReference type="Proteomes" id="UP000570493">
    <property type="component" value="Unassembled WGS sequence"/>
</dbReference>
<comment type="caution">
    <text evidence="14">The sequence shown here is derived from an EMBL/GenBank/DDBJ whole genome shotgun (WGS) entry which is preliminary data.</text>
</comment>
<dbReference type="RefSeq" id="WP_169020527.1">
    <property type="nucleotide sequence ID" value="NZ_JABBMT010000018.1"/>
</dbReference>
<keyword evidence="4 8" id="KW-0812">Transmembrane</keyword>